<evidence type="ECO:0000256" key="3">
    <source>
        <dbReference type="ARBA" id="ARBA00022857"/>
    </source>
</evidence>
<sequence>MKIGLIGCGNIGKFVLQSVNINGLLPGSRIEGVYSRHYDHANQIASEFVTNAYSSVSDLLQSDIDLVIEAANIYVVKDYAPVILESGKDLLIISVGALAELAFYEQLRQLCQDKKTKIYLPSGAIGGLDVLKAAMSVGQLDSVSITTRKPPQALPGAPLDSESILFEGSASKAIALFPQNINVSIILSLVGLGADKTNVKIISDPGVAKNSHCIEAAGSFGRLKLQVENDPMPNNPKTSFLAALSVLSTLKSRNEFIQVG</sequence>
<keyword evidence="4 6" id="KW-0560">Oxidoreductase</keyword>
<dbReference type="NCBIfam" id="NF009828">
    <property type="entry name" value="PRK13303.1-3"/>
    <property type="match status" value="1"/>
</dbReference>
<comment type="pathway">
    <text evidence="6">Cofactor biosynthesis; NAD(+) biosynthesis; iminoaspartate from L-aspartate (dehydrogenase route): step 1/1.</text>
</comment>
<accession>A0ABS4GM15</accession>
<feature type="domain" description="Aspartate/homoserine dehydrogenase NAD-binding" evidence="8">
    <location>
        <begin position="7"/>
        <end position="121"/>
    </location>
</feature>
<dbReference type="Proteomes" id="UP001519343">
    <property type="component" value="Unassembled WGS sequence"/>
</dbReference>
<feature type="binding site" evidence="6">
    <location>
        <position position="182"/>
    </location>
    <ligand>
        <name>NAD(+)</name>
        <dbReference type="ChEBI" id="CHEBI:57540"/>
    </ligand>
</feature>
<comment type="miscellaneous">
    <text evidence="6">The iminoaspartate product is unstable in aqueous solution and can decompose to oxaloacetate and ammonia.</text>
</comment>
<evidence type="ECO:0000256" key="4">
    <source>
        <dbReference type="ARBA" id="ARBA00023002"/>
    </source>
</evidence>
<evidence type="ECO:0000256" key="5">
    <source>
        <dbReference type="ARBA" id="ARBA00023027"/>
    </source>
</evidence>
<dbReference type="InterPro" id="IPR002811">
    <property type="entry name" value="Asp_DH"/>
</dbReference>
<evidence type="ECO:0000313" key="10">
    <source>
        <dbReference type="Proteomes" id="UP001519343"/>
    </source>
</evidence>
<reference evidence="9 10" key="1">
    <citation type="submission" date="2021-03" db="EMBL/GenBank/DDBJ databases">
        <title>Genomic Encyclopedia of Type Strains, Phase IV (KMG-IV): sequencing the most valuable type-strain genomes for metagenomic binning, comparative biology and taxonomic classification.</title>
        <authorList>
            <person name="Goeker M."/>
        </authorList>
    </citation>
    <scope>NUCLEOTIDE SEQUENCE [LARGE SCALE GENOMIC DNA]</scope>
    <source>
        <strain evidence="9 10">DSM 24738</strain>
    </source>
</reference>
<evidence type="ECO:0000256" key="2">
    <source>
        <dbReference type="ARBA" id="ARBA00022642"/>
    </source>
</evidence>
<evidence type="ECO:0000313" key="9">
    <source>
        <dbReference type="EMBL" id="MBP1931289.1"/>
    </source>
</evidence>
<comment type="caution">
    <text evidence="9">The sequence shown here is derived from an EMBL/GenBank/DDBJ whole genome shotgun (WGS) entry which is preliminary data.</text>
</comment>
<feature type="binding site" evidence="6">
    <location>
        <position position="124"/>
    </location>
    <ligand>
        <name>NAD(+)</name>
        <dbReference type="ChEBI" id="CHEBI:57540"/>
    </ligand>
</feature>
<dbReference type="EMBL" id="JAGGKT010000002">
    <property type="protein sequence ID" value="MBP1931289.1"/>
    <property type="molecule type" value="Genomic_DNA"/>
</dbReference>
<dbReference type="SUPFAM" id="SSF55347">
    <property type="entry name" value="Glyceraldehyde-3-phosphate dehydrogenase-like, C-terminal domain"/>
    <property type="match status" value="1"/>
</dbReference>
<dbReference type="RefSeq" id="WP_209809358.1">
    <property type="nucleotide sequence ID" value="NZ_JAGGKT010000002.1"/>
</dbReference>
<dbReference type="Gene3D" id="3.40.50.720">
    <property type="entry name" value="NAD(P)-binding Rossmann-like Domain"/>
    <property type="match status" value="1"/>
</dbReference>
<dbReference type="InterPro" id="IPR005106">
    <property type="entry name" value="Asp/hSer_DH_NAD-bd"/>
</dbReference>
<proteinExistence type="inferred from homology"/>
<organism evidence="9 10">
    <name type="scientific">Ammoniphilus resinae</name>
    <dbReference type="NCBI Taxonomy" id="861532"/>
    <lineage>
        <taxon>Bacteria</taxon>
        <taxon>Bacillati</taxon>
        <taxon>Bacillota</taxon>
        <taxon>Bacilli</taxon>
        <taxon>Bacillales</taxon>
        <taxon>Paenibacillaceae</taxon>
        <taxon>Aneurinibacillus group</taxon>
        <taxon>Ammoniphilus</taxon>
    </lineage>
</organism>
<protein>
    <recommendedName>
        <fullName evidence="6">L-aspartate dehydrogenase</fullName>
        <ecNumber evidence="6">1.4.1.21</ecNumber>
    </recommendedName>
</protein>
<dbReference type="PANTHER" id="PTHR31873">
    <property type="entry name" value="L-ASPARTATE DEHYDROGENASE-RELATED"/>
    <property type="match status" value="1"/>
</dbReference>
<keyword evidence="5 6" id="KW-0520">NAD</keyword>
<dbReference type="InterPro" id="IPR022487">
    <property type="entry name" value="Asp_DH_arc"/>
</dbReference>
<dbReference type="InterPro" id="IPR020626">
    <property type="entry name" value="Asp_DH_prok"/>
</dbReference>
<evidence type="ECO:0000256" key="6">
    <source>
        <dbReference type="HAMAP-Rule" id="MF_01265"/>
    </source>
</evidence>
<dbReference type="NCBIfam" id="TIGR03855">
    <property type="entry name" value="NAD_NadX"/>
    <property type="match status" value="1"/>
</dbReference>
<keyword evidence="3 6" id="KW-0521">NADP</keyword>
<gene>
    <name evidence="6" type="primary">nadX</name>
    <name evidence="9" type="ORF">J2Z37_001286</name>
</gene>
<dbReference type="HAMAP" id="MF_01265">
    <property type="entry name" value="NadX"/>
    <property type="match status" value="1"/>
</dbReference>
<comment type="function">
    <text evidence="6">Specifically catalyzes the NAD or NADP-dependent dehydrogenation of L-aspartate to iminoaspartate.</text>
</comment>
<keyword evidence="10" id="KW-1185">Reference proteome</keyword>
<dbReference type="NCBIfam" id="NF009829">
    <property type="entry name" value="PRK13303.1-4"/>
    <property type="match status" value="1"/>
</dbReference>
<dbReference type="PANTHER" id="PTHR31873:SF6">
    <property type="entry name" value="ASPARTATE DEHYDROGENASE DOMAIN-CONTAINING PROTEIN"/>
    <property type="match status" value="1"/>
</dbReference>
<dbReference type="InterPro" id="IPR011182">
    <property type="entry name" value="L-Asp_DH"/>
</dbReference>
<dbReference type="Pfam" id="PF03447">
    <property type="entry name" value="NAD_binding_3"/>
    <property type="match status" value="1"/>
</dbReference>
<comment type="catalytic activity">
    <reaction evidence="6">
        <text>L-aspartate + NADP(+) + H2O = oxaloacetate + NH4(+) + NADPH + H(+)</text>
        <dbReference type="Rhea" id="RHEA:11784"/>
        <dbReference type="ChEBI" id="CHEBI:15377"/>
        <dbReference type="ChEBI" id="CHEBI:15378"/>
        <dbReference type="ChEBI" id="CHEBI:16452"/>
        <dbReference type="ChEBI" id="CHEBI:28938"/>
        <dbReference type="ChEBI" id="CHEBI:29991"/>
        <dbReference type="ChEBI" id="CHEBI:57783"/>
        <dbReference type="ChEBI" id="CHEBI:58349"/>
        <dbReference type="EC" id="1.4.1.21"/>
    </reaction>
</comment>
<dbReference type="SUPFAM" id="SSF51735">
    <property type="entry name" value="NAD(P)-binding Rossmann-fold domains"/>
    <property type="match status" value="1"/>
</dbReference>
<feature type="active site" evidence="6">
    <location>
        <position position="212"/>
    </location>
</feature>
<evidence type="ECO:0000259" key="7">
    <source>
        <dbReference type="Pfam" id="PF01958"/>
    </source>
</evidence>
<evidence type="ECO:0000259" key="8">
    <source>
        <dbReference type="Pfam" id="PF03447"/>
    </source>
</evidence>
<dbReference type="GO" id="GO:0033735">
    <property type="term" value="F:aspartate dehydrogenase [NAD(P)+] activity"/>
    <property type="evidence" value="ECO:0007669"/>
    <property type="project" value="UniProtKB-EC"/>
</dbReference>
<name>A0ABS4GM15_9BACL</name>
<comment type="catalytic activity">
    <reaction evidence="6">
        <text>L-aspartate + NAD(+) + H2O = oxaloacetate + NH4(+) + NADH + H(+)</text>
        <dbReference type="Rhea" id="RHEA:11788"/>
        <dbReference type="ChEBI" id="CHEBI:15377"/>
        <dbReference type="ChEBI" id="CHEBI:15378"/>
        <dbReference type="ChEBI" id="CHEBI:16452"/>
        <dbReference type="ChEBI" id="CHEBI:28938"/>
        <dbReference type="ChEBI" id="CHEBI:29991"/>
        <dbReference type="ChEBI" id="CHEBI:57540"/>
        <dbReference type="ChEBI" id="CHEBI:57945"/>
        <dbReference type="EC" id="1.4.1.21"/>
    </reaction>
</comment>
<evidence type="ECO:0000256" key="1">
    <source>
        <dbReference type="ARBA" id="ARBA00008331"/>
    </source>
</evidence>
<dbReference type="InterPro" id="IPR036291">
    <property type="entry name" value="NAD(P)-bd_dom_sf"/>
</dbReference>
<dbReference type="Pfam" id="PF01958">
    <property type="entry name" value="Asp_DH_C"/>
    <property type="match status" value="1"/>
</dbReference>
<dbReference type="EC" id="1.4.1.21" evidence="6"/>
<comment type="similarity">
    <text evidence="1 6">Belongs to the L-aspartate dehydrogenase family.</text>
</comment>
<dbReference type="Gene3D" id="3.30.360.10">
    <property type="entry name" value="Dihydrodipicolinate Reductase, domain 2"/>
    <property type="match status" value="1"/>
</dbReference>
<keyword evidence="2 6" id="KW-0662">Pyridine nucleotide biosynthesis</keyword>
<feature type="domain" description="Aspartate dehydrogenase" evidence="7">
    <location>
        <begin position="160"/>
        <end position="247"/>
    </location>
</feature>
<dbReference type="PIRSF" id="PIRSF005227">
    <property type="entry name" value="Asp_dh_NAD_syn"/>
    <property type="match status" value="1"/>
</dbReference>